<dbReference type="eggNOG" id="COG3239">
    <property type="taxonomic scope" value="Bacteria"/>
</dbReference>
<evidence type="ECO:0000313" key="7">
    <source>
        <dbReference type="Proteomes" id="UP000003781"/>
    </source>
</evidence>
<dbReference type="AlphaFoldDB" id="A3IVC0"/>
<name>A3IVC0_9CHRO</name>
<dbReference type="GO" id="GO:0016020">
    <property type="term" value="C:membrane"/>
    <property type="evidence" value="ECO:0007669"/>
    <property type="project" value="TreeGrafter"/>
</dbReference>
<comment type="caution">
    <text evidence="6">The sequence shown here is derived from an EMBL/GenBank/DDBJ whole genome shotgun (WGS) entry which is preliminary data.</text>
</comment>
<evidence type="ECO:0000313" key="6">
    <source>
        <dbReference type="EMBL" id="EAZ89589.1"/>
    </source>
</evidence>
<dbReference type="NCBIfam" id="NF045688">
    <property type="entry name" value="BCarotHydoxCrtR"/>
    <property type="match status" value="1"/>
</dbReference>
<dbReference type="PANTHER" id="PTHR19353:SF19">
    <property type="entry name" value="DELTA(5) FATTY ACID DESATURASE C-RELATED"/>
    <property type="match status" value="1"/>
</dbReference>
<evidence type="ECO:0000256" key="3">
    <source>
        <dbReference type="ARBA" id="ARBA00023004"/>
    </source>
</evidence>
<feature type="transmembrane region" description="Helical" evidence="4">
    <location>
        <begin position="50"/>
        <end position="68"/>
    </location>
</feature>
<organism evidence="6 7">
    <name type="scientific">Crocosphaera chwakensis CCY0110</name>
    <dbReference type="NCBI Taxonomy" id="391612"/>
    <lineage>
        <taxon>Bacteria</taxon>
        <taxon>Bacillati</taxon>
        <taxon>Cyanobacteriota</taxon>
        <taxon>Cyanophyceae</taxon>
        <taxon>Oscillatoriophycideae</taxon>
        <taxon>Chroococcales</taxon>
        <taxon>Aphanothecaceae</taxon>
        <taxon>Crocosphaera</taxon>
        <taxon>Crocosphaera chwakensis</taxon>
    </lineage>
</organism>
<reference evidence="6 7" key="1">
    <citation type="submission" date="2007-03" db="EMBL/GenBank/DDBJ databases">
        <authorList>
            <person name="Stal L."/>
            <person name="Ferriera S."/>
            <person name="Johnson J."/>
            <person name="Kravitz S."/>
            <person name="Beeson K."/>
            <person name="Sutton G."/>
            <person name="Rogers Y.-H."/>
            <person name="Friedman R."/>
            <person name="Frazier M."/>
            <person name="Venter J.C."/>
        </authorList>
    </citation>
    <scope>NUCLEOTIDE SEQUENCE [LARGE SCALE GENOMIC DNA]</scope>
    <source>
        <strain evidence="6 7">CCY0110</strain>
    </source>
</reference>
<dbReference type="GO" id="GO:0016717">
    <property type="term" value="F:oxidoreductase activity, acting on paired donors, with oxidation of a pair of donors resulting in the reduction of molecular oxygen to two molecules of water"/>
    <property type="evidence" value="ECO:0007669"/>
    <property type="project" value="TreeGrafter"/>
</dbReference>
<evidence type="ECO:0000259" key="5">
    <source>
        <dbReference type="Pfam" id="PF00487"/>
    </source>
</evidence>
<protein>
    <submittedName>
        <fullName evidence="6">B-carotene hydroxylase</fullName>
    </submittedName>
</protein>
<comment type="cofactor">
    <cofactor evidence="1">
        <name>Fe(2+)</name>
        <dbReference type="ChEBI" id="CHEBI:29033"/>
    </cofactor>
</comment>
<feature type="domain" description="Fatty acid desaturase" evidence="5">
    <location>
        <begin position="50"/>
        <end position="260"/>
    </location>
</feature>
<feature type="transmembrane region" description="Helical" evidence="4">
    <location>
        <begin position="21"/>
        <end position="44"/>
    </location>
</feature>
<dbReference type="EMBL" id="AAXW01000041">
    <property type="protein sequence ID" value="EAZ89589.1"/>
    <property type="molecule type" value="Genomic_DNA"/>
</dbReference>
<evidence type="ECO:0000256" key="2">
    <source>
        <dbReference type="ARBA" id="ARBA00008749"/>
    </source>
</evidence>
<accession>A3IVC0</accession>
<proteinExistence type="inferred from homology"/>
<comment type="similarity">
    <text evidence="2">Belongs to the fatty acid desaturase type 2 family.</text>
</comment>
<dbReference type="CDD" id="cd03514">
    <property type="entry name" value="CrtR_beta-carotene-hydroxylase"/>
    <property type="match status" value="1"/>
</dbReference>
<dbReference type="PANTHER" id="PTHR19353">
    <property type="entry name" value="FATTY ACID DESATURASE 2"/>
    <property type="match status" value="1"/>
</dbReference>
<gene>
    <name evidence="6" type="ORF">CY0110_08481</name>
</gene>
<keyword evidence="4" id="KW-0812">Transmembrane</keyword>
<dbReference type="GO" id="GO:0008610">
    <property type="term" value="P:lipid biosynthetic process"/>
    <property type="evidence" value="ECO:0007669"/>
    <property type="project" value="UniProtKB-ARBA"/>
</dbReference>
<feature type="transmembrane region" description="Helical" evidence="4">
    <location>
        <begin position="157"/>
        <end position="176"/>
    </location>
</feature>
<dbReference type="InterPro" id="IPR012171">
    <property type="entry name" value="Fatty_acid_desaturase"/>
</dbReference>
<feature type="transmembrane region" description="Helical" evidence="4">
    <location>
        <begin position="80"/>
        <end position="100"/>
    </location>
</feature>
<dbReference type="Proteomes" id="UP000003781">
    <property type="component" value="Unassembled WGS sequence"/>
</dbReference>
<evidence type="ECO:0000256" key="4">
    <source>
        <dbReference type="SAM" id="Phobius"/>
    </source>
</evidence>
<dbReference type="Pfam" id="PF00487">
    <property type="entry name" value="FA_desaturase"/>
    <property type="match status" value="1"/>
</dbReference>
<feature type="transmembrane region" description="Helical" evidence="4">
    <location>
        <begin position="120"/>
        <end position="137"/>
    </location>
</feature>
<feature type="transmembrane region" description="Helical" evidence="4">
    <location>
        <begin position="182"/>
        <end position="201"/>
    </location>
</feature>
<keyword evidence="4" id="KW-1133">Transmembrane helix</keyword>
<evidence type="ECO:0000256" key="1">
    <source>
        <dbReference type="ARBA" id="ARBA00001954"/>
    </source>
</evidence>
<keyword evidence="7" id="KW-1185">Reference proteome</keyword>
<dbReference type="InterPro" id="IPR005804">
    <property type="entry name" value="FA_desaturase_dom"/>
</dbReference>
<sequence length="331" mass="38251">MQSAQTLQTVPREFLKPPGGFNPNVVMFFTALSLIGCSICGYWLWEWPDLICFVCSVLALHLSGTVIHDASHNAAHRNRIINSILGHGSALMLGFAFPVFTRVHLQHHANVNDPDNDPDHFVSTGGPLWMIAARFFYHEIFFFKRRLWKKYELLEWFLSRLFLFTVVFLGIHYGFIGYVMNFWFVPALVVGVALGLFFDYLPHRPFEERDRWKNARVYPSAVLNILIFGQNYHLVHHLWPSIPWYKYRPAYHATKPLLDAKGCDQSLGLLKGKNLWNFLYDVFLGIRFHGHHKKRVRNSESYSECSGATPVLAKHIGNAHQEKTHSRQSPS</sequence>
<keyword evidence="4" id="KW-0472">Membrane</keyword>
<dbReference type="InterPro" id="IPR054678">
    <property type="entry name" value="CrtR-like"/>
</dbReference>
<keyword evidence="3" id="KW-0408">Iron</keyword>
<dbReference type="RefSeq" id="WP_008277330.1">
    <property type="nucleotide sequence ID" value="NZ_AAXW01000041.1"/>
</dbReference>